<reference evidence="1 2" key="1">
    <citation type="journal article" date="2005" name="Nucleic Acids Res.">
        <title>Genomic blueprint of Hahella chejuensis, a marine microbe producing an algicidal agent.</title>
        <authorList>
            <person name="Jeong H."/>
            <person name="Yim J.H."/>
            <person name="Lee C."/>
            <person name="Choi S.-H."/>
            <person name="Park Y.K."/>
            <person name="Yoon S.H."/>
            <person name="Hur C.-G."/>
            <person name="Kang H.-Y."/>
            <person name="Kim D."/>
            <person name="Lee H.H."/>
            <person name="Park K.H."/>
            <person name="Park S.-H."/>
            <person name="Park H.-S."/>
            <person name="Lee H.K."/>
            <person name="Oh T.K."/>
            <person name="Kim J.F."/>
        </authorList>
    </citation>
    <scope>NUCLEOTIDE SEQUENCE [LARGE SCALE GENOMIC DNA]</scope>
    <source>
        <strain evidence="1 2">KCTC 2396</strain>
    </source>
</reference>
<gene>
    <name evidence="1" type="ordered locus">HCH_03989</name>
</gene>
<dbReference type="AlphaFoldDB" id="Q2SF67"/>
<dbReference type="RefSeq" id="WP_011397774.1">
    <property type="nucleotide sequence ID" value="NC_007645.1"/>
</dbReference>
<keyword evidence="2" id="KW-1185">Reference proteome</keyword>
<proteinExistence type="predicted"/>
<name>Q2SF67_HAHCH</name>
<accession>Q2SF67</accession>
<dbReference type="eggNOG" id="COG4273">
    <property type="taxonomic scope" value="Bacteria"/>
</dbReference>
<dbReference type="Pfam" id="PF08859">
    <property type="entry name" value="DGC"/>
    <property type="match status" value="1"/>
</dbReference>
<dbReference type="KEGG" id="hch:HCH_03989"/>
<dbReference type="STRING" id="349521.HCH_03989"/>
<evidence type="ECO:0000313" key="2">
    <source>
        <dbReference type="Proteomes" id="UP000000238"/>
    </source>
</evidence>
<dbReference type="InterPro" id="IPR014958">
    <property type="entry name" value="DGC"/>
</dbReference>
<protein>
    <submittedName>
        <fullName evidence="1">Uncharacterized conserved protein</fullName>
    </submittedName>
</protein>
<evidence type="ECO:0000313" key="1">
    <source>
        <dbReference type="EMBL" id="ABC30707.1"/>
    </source>
</evidence>
<dbReference type="EMBL" id="CP000155">
    <property type="protein sequence ID" value="ABC30707.1"/>
    <property type="molecule type" value="Genomic_DNA"/>
</dbReference>
<dbReference type="OrthoDB" id="2111735at2"/>
<dbReference type="PIRSF" id="PIRSF037181">
    <property type="entry name" value="DGC"/>
    <property type="match status" value="1"/>
</dbReference>
<organism evidence="1 2">
    <name type="scientific">Hahella chejuensis (strain KCTC 2396)</name>
    <dbReference type="NCBI Taxonomy" id="349521"/>
    <lineage>
        <taxon>Bacteria</taxon>
        <taxon>Pseudomonadati</taxon>
        <taxon>Pseudomonadota</taxon>
        <taxon>Gammaproteobacteria</taxon>
        <taxon>Oceanospirillales</taxon>
        <taxon>Hahellaceae</taxon>
        <taxon>Hahella</taxon>
    </lineage>
</organism>
<dbReference type="Proteomes" id="UP000000238">
    <property type="component" value="Chromosome"/>
</dbReference>
<sequence length="126" mass="13408">MNRRTDLPLIYSCSGCSNVAQLANNAAVAMDRRGLAEMSCISGVGGGVKPLVKVACSGRPIVAVDGCLLGCVKQCLNNLNVTPKVYVRLDEQGYRKRYGEDCPEGDLETVVEQIQTAMAQAGLDSQ</sequence>
<dbReference type="HOGENOM" id="CLU_143943_1_0_6"/>